<dbReference type="STRING" id="376427.SAMN04487954_101243"/>
<sequence>MTRSQGATLPIRRWTLPMAGGRRWWPTLLVVVLLMMLLDVGQRWLASQSEAPLYRVIVAGESLTLDEQAHDDFSRDLAGLAGDSRKRLAARMRPWLAGRLAAAFAPLEAAVPGYLDWYFSPVGSYSRLGVALFGDLDAWLDDQLHARLIEPSGIEAALAELQAAHSRRLVGEQQRLIGEMASQLHDRYASRQVEASERDDALPILDIDLVLHGLMLDGRDRSRWSVAVVGGGRAGLLAGRALAARLGSTAAGQGSRLALRALASRLGTGAARAMLGGSAVAAFTAPSGPGALVAGSVTTAATLAGIAGSEFAMLEAQEALQRPAMQAQLLDEIDRSRAAMAVTLEVATADAAQAMEERLSRSLLEEAKQAPAVYRIVDRLSEPER</sequence>
<evidence type="ECO:0000313" key="2">
    <source>
        <dbReference type="Proteomes" id="UP000198525"/>
    </source>
</evidence>
<dbReference type="RefSeq" id="WP_089682254.1">
    <property type="nucleotide sequence ID" value="NZ_FNES01000001.1"/>
</dbReference>
<dbReference type="Proteomes" id="UP000198525">
    <property type="component" value="Unassembled WGS sequence"/>
</dbReference>
<proteinExistence type="predicted"/>
<dbReference type="EMBL" id="FNES01000001">
    <property type="protein sequence ID" value="SDI75955.1"/>
    <property type="molecule type" value="Genomic_DNA"/>
</dbReference>
<gene>
    <name evidence="1" type="ORF">SAMN04487954_101243</name>
</gene>
<protein>
    <submittedName>
        <fullName evidence="1">Uncharacterized protein</fullName>
    </submittedName>
</protein>
<name>A0A1G8N777_9GAMM</name>
<evidence type="ECO:0000313" key="1">
    <source>
        <dbReference type="EMBL" id="SDI75955.1"/>
    </source>
</evidence>
<organism evidence="1 2">
    <name type="scientific">Billgrantia gudaonensis</name>
    <dbReference type="NCBI Taxonomy" id="376427"/>
    <lineage>
        <taxon>Bacteria</taxon>
        <taxon>Pseudomonadati</taxon>
        <taxon>Pseudomonadota</taxon>
        <taxon>Gammaproteobacteria</taxon>
        <taxon>Oceanospirillales</taxon>
        <taxon>Halomonadaceae</taxon>
        <taxon>Billgrantia</taxon>
    </lineage>
</organism>
<dbReference type="OrthoDB" id="3199629at2"/>
<dbReference type="AlphaFoldDB" id="A0A1G8N777"/>
<reference evidence="1 2" key="1">
    <citation type="submission" date="2016-10" db="EMBL/GenBank/DDBJ databases">
        <authorList>
            <person name="de Groot N.N."/>
        </authorList>
    </citation>
    <scope>NUCLEOTIDE SEQUENCE [LARGE SCALE GENOMIC DNA]</scope>
    <source>
        <strain evidence="1 2">CGMCC 1.6133</strain>
    </source>
</reference>
<keyword evidence="2" id="KW-1185">Reference proteome</keyword>
<accession>A0A1G8N777</accession>